<feature type="modified residue" description="4-aspartylphosphate" evidence="2">
    <location>
        <position position="56"/>
    </location>
</feature>
<dbReference type="InterPro" id="IPR001789">
    <property type="entry name" value="Sig_transdc_resp-reg_receiver"/>
</dbReference>
<dbReference type="PANTHER" id="PTHR37299">
    <property type="entry name" value="TRANSCRIPTIONAL REGULATOR-RELATED"/>
    <property type="match status" value="1"/>
</dbReference>
<keyword evidence="5" id="KW-0238">DNA-binding</keyword>
<dbReference type="RefSeq" id="WP_184335504.1">
    <property type="nucleotide sequence ID" value="NZ_JACHHZ010000006.1"/>
</dbReference>
<dbReference type="GO" id="GO:0000156">
    <property type="term" value="F:phosphorelay response regulator activity"/>
    <property type="evidence" value="ECO:0007669"/>
    <property type="project" value="InterPro"/>
</dbReference>
<dbReference type="SUPFAM" id="SSF52172">
    <property type="entry name" value="CheY-like"/>
    <property type="match status" value="1"/>
</dbReference>
<dbReference type="Gene3D" id="2.40.50.1020">
    <property type="entry name" value="LytTr DNA-binding domain"/>
    <property type="match status" value="1"/>
</dbReference>
<dbReference type="AlphaFoldDB" id="A0A841HTL7"/>
<keyword evidence="6" id="KW-1185">Reference proteome</keyword>
<evidence type="ECO:0000313" key="6">
    <source>
        <dbReference type="Proteomes" id="UP000588068"/>
    </source>
</evidence>
<dbReference type="SMART" id="SM00448">
    <property type="entry name" value="REC"/>
    <property type="match status" value="1"/>
</dbReference>
<organism evidence="5 6">
    <name type="scientific">Povalibacter uvarum</name>
    <dbReference type="NCBI Taxonomy" id="732238"/>
    <lineage>
        <taxon>Bacteria</taxon>
        <taxon>Pseudomonadati</taxon>
        <taxon>Pseudomonadota</taxon>
        <taxon>Gammaproteobacteria</taxon>
        <taxon>Steroidobacterales</taxon>
        <taxon>Steroidobacteraceae</taxon>
        <taxon>Povalibacter</taxon>
    </lineage>
</organism>
<feature type="domain" description="Response regulatory" evidence="3">
    <location>
        <begin position="5"/>
        <end position="118"/>
    </location>
</feature>
<evidence type="ECO:0000313" key="5">
    <source>
        <dbReference type="EMBL" id="MBB6096133.1"/>
    </source>
</evidence>
<dbReference type="GO" id="GO:0003677">
    <property type="term" value="F:DNA binding"/>
    <property type="evidence" value="ECO:0007669"/>
    <property type="project" value="UniProtKB-KW"/>
</dbReference>
<protein>
    <submittedName>
        <fullName evidence="5">DNA-binding LytR/AlgR family response regulator</fullName>
    </submittedName>
</protein>
<dbReference type="InterPro" id="IPR007492">
    <property type="entry name" value="LytTR_DNA-bd_dom"/>
</dbReference>
<dbReference type="Gene3D" id="3.40.50.2300">
    <property type="match status" value="1"/>
</dbReference>
<dbReference type="Pfam" id="PF00072">
    <property type="entry name" value="Response_reg"/>
    <property type="match status" value="1"/>
</dbReference>
<evidence type="ECO:0000259" key="4">
    <source>
        <dbReference type="PROSITE" id="PS50930"/>
    </source>
</evidence>
<sequence length="265" mass="29746">MKSLRLIAIDDEPLALRRLELLIEALPHTQLVATTRSLDEGRRLIDEHQPDAVLLDIELGDRSGFDLFDESASTDLPAVIFVTAFSHHAAAAFERDVVDYLLKPVQVSRLAQALERIRNQLATKDVEQRVAELRALVERLRTSQTASTAGYETEFWIRRTGGELVRVDAASIDVASAEEDYVRLFADGRSHLLRESLNGLERRLQPGVFVRVHRAHLVRRSAIRELRRGKDGGLEVVLKTGSVVPAGRVHARSLRQALNLRRSES</sequence>
<dbReference type="InterPro" id="IPR011006">
    <property type="entry name" value="CheY-like_superfamily"/>
</dbReference>
<comment type="caution">
    <text evidence="5">The sequence shown here is derived from an EMBL/GenBank/DDBJ whole genome shotgun (WGS) entry which is preliminary data.</text>
</comment>
<keyword evidence="1" id="KW-0902">Two-component regulatory system</keyword>
<dbReference type="EMBL" id="JACHHZ010000006">
    <property type="protein sequence ID" value="MBB6096133.1"/>
    <property type="molecule type" value="Genomic_DNA"/>
</dbReference>
<dbReference type="PANTHER" id="PTHR37299:SF1">
    <property type="entry name" value="STAGE 0 SPORULATION PROTEIN A HOMOLOG"/>
    <property type="match status" value="1"/>
</dbReference>
<dbReference type="InterPro" id="IPR046947">
    <property type="entry name" value="LytR-like"/>
</dbReference>
<keyword evidence="2" id="KW-0597">Phosphoprotein</keyword>
<reference evidence="5 6" key="1">
    <citation type="submission" date="2020-08" db="EMBL/GenBank/DDBJ databases">
        <title>Genomic Encyclopedia of Type Strains, Phase IV (KMG-IV): sequencing the most valuable type-strain genomes for metagenomic binning, comparative biology and taxonomic classification.</title>
        <authorList>
            <person name="Goeker M."/>
        </authorList>
    </citation>
    <scope>NUCLEOTIDE SEQUENCE [LARGE SCALE GENOMIC DNA]</scope>
    <source>
        <strain evidence="5 6">DSM 26723</strain>
    </source>
</reference>
<evidence type="ECO:0000256" key="1">
    <source>
        <dbReference type="ARBA" id="ARBA00023012"/>
    </source>
</evidence>
<evidence type="ECO:0000256" key="2">
    <source>
        <dbReference type="PROSITE-ProRule" id="PRU00169"/>
    </source>
</evidence>
<dbReference type="Pfam" id="PF04397">
    <property type="entry name" value="LytTR"/>
    <property type="match status" value="1"/>
</dbReference>
<feature type="domain" description="HTH LytTR-type" evidence="4">
    <location>
        <begin position="155"/>
        <end position="260"/>
    </location>
</feature>
<dbReference type="Proteomes" id="UP000588068">
    <property type="component" value="Unassembled WGS sequence"/>
</dbReference>
<proteinExistence type="predicted"/>
<evidence type="ECO:0000259" key="3">
    <source>
        <dbReference type="PROSITE" id="PS50110"/>
    </source>
</evidence>
<dbReference type="PROSITE" id="PS50110">
    <property type="entry name" value="RESPONSE_REGULATORY"/>
    <property type="match status" value="1"/>
</dbReference>
<name>A0A841HTL7_9GAMM</name>
<accession>A0A841HTL7</accession>
<gene>
    <name evidence="5" type="ORF">HNQ60_005024</name>
</gene>
<dbReference type="PROSITE" id="PS50930">
    <property type="entry name" value="HTH_LYTTR"/>
    <property type="match status" value="1"/>
</dbReference>
<dbReference type="SMART" id="SM00850">
    <property type="entry name" value="LytTR"/>
    <property type="match status" value="1"/>
</dbReference>